<accession>A0A7Z7BAZ4</accession>
<evidence type="ECO:0000313" key="1">
    <source>
        <dbReference type="EMBL" id="SDI50287.1"/>
    </source>
</evidence>
<keyword evidence="2" id="KW-1185">Reference proteome</keyword>
<protein>
    <submittedName>
        <fullName evidence="1">Uncharacterized protein</fullName>
    </submittedName>
</protein>
<proteinExistence type="predicted"/>
<dbReference type="AlphaFoldDB" id="A0A7Z7BAZ4"/>
<sequence length="87" mass="9814">MQTVRDRKVTRVINRMRRVDLIDMDKTLPIALPLATVSFGDPRSQREHTNAVRGKMTQAAGAFIRRKSQYQANPATDQLGVEFGCVI</sequence>
<dbReference type="EMBL" id="FNDI01000018">
    <property type="protein sequence ID" value="SDI50287.1"/>
    <property type="molecule type" value="Genomic_DNA"/>
</dbReference>
<dbReference type="Proteomes" id="UP000198900">
    <property type="component" value="Unassembled WGS sequence"/>
</dbReference>
<evidence type="ECO:0000313" key="2">
    <source>
        <dbReference type="Proteomes" id="UP000198900"/>
    </source>
</evidence>
<organism evidence="1 2">
    <name type="scientific">Paraburkholderia steynii</name>
    <dbReference type="NCBI Taxonomy" id="1245441"/>
    <lineage>
        <taxon>Bacteria</taxon>
        <taxon>Pseudomonadati</taxon>
        <taxon>Pseudomonadota</taxon>
        <taxon>Betaproteobacteria</taxon>
        <taxon>Burkholderiales</taxon>
        <taxon>Burkholderiaceae</taxon>
        <taxon>Paraburkholderia</taxon>
    </lineage>
</organism>
<name>A0A7Z7BAZ4_9BURK</name>
<dbReference type="RefSeq" id="WP_091783798.1">
    <property type="nucleotide sequence ID" value="NZ_FNDI01000018.1"/>
</dbReference>
<reference evidence="1" key="1">
    <citation type="submission" date="2016-10" db="EMBL/GenBank/DDBJ databases">
        <authorList>
            <person name="Varghese N."/>
            <person name="Submissions S."/>
        </authorList>
    </citation>
    <scope>NUCLEOTIDE SEQUENCE [LARGE SCALE GENOMIC DNA]</scope>
    <source>
        <strain evidence="1">YR281</strain>
    </source>
</reference>
<gene>
    <name evidence="1" type="ORF">SAMN04487926_11842</name>
</gene>
<comment type="caution">
    <text evidence="1">The sequence shown here is derived from an EMBL/GenBank/DDBJ whole genome shotgun (WGS) entry which is preliminary data.</text>
</comment>